<dbReference type="AlphaFoldDB" id="A0A0G4FYD0"/>
<name>A0A0G4FYD0_VITBC</name>
<feature type="compositionally biased region" description="Acidic residues" evidence="1">
    <location>
        <begin position="260"/>
        <end position="270"/>
    </location>
</feature>
<accession>A0A0G4FYD0</accession>
<dbReference type="EMBL" id="CDMY01000528">
    <property type="protein sequence ID" value="CEM20441.1"/>
    <property type="molecule type" value="Genomic_DNA"/>
</dbReference>
<gene>
    <name evidence="2" type="ORF">Vbra_9534</name>
</gene>
<feature type="region of interest" description="Disordered" evidence="1">
    <location>
        <begin position="1"/>
        <end position="20"/>
    </location>
</feature>
<dbReference type="Proteomes" id="UP000041254">
    <property type="component" value="Unassembled WGS sequence"/>
</dbReference>
<keyword evidence="3" id="KW-1185">Reference proteome</keyword>
<feature type="region of interest" description="Disordered" evidence="1">
    <location>
        <begin position="218"/>
        <end position="270"/>
    </location>
</feature>
<reference evidence="2 3" key="1">
    <citation type="submission" date="2014-11" db="EMBL/GenBank/DDBJ databases">
        <authorList>
            <person name="Zhu J."/>
            <person name="Qi W."/>
            <person name="Song R."/>
        </authorList>
    </citation>
    <scope>NUCLEOTIDE SEQUENCE [LARGE SCALE GENOMIC DNA]</scope>
</reference>
<protein>
    <submittedName>
        <fullName evidence="2">Uncharacterized protein</fullName>
    </submittedName>
</protein>
<organism evidence="2 3">
    <name type="scientific">Vitrella brassicaformis (strain CCMP3155)</name>
    <dbReference type="NCBI Taxonomy" id="1169540"/>
    <lineage>
        <taxon>Eukaryota</taxon>
        <taxon>Sar</taxon>
        <taxon>Alveolata</taxon>
        <taxon>Colpodellida</taxon>
        <taxon>Vitrellaceae</taxon>
        <taxon>Vitrella</taxon>
    </lineage>
</organism>
<evidence type="ECO:0000313" key="2">
    <source>
        <dbReference type="EMBL" id="CEM20441.1"/>
    </source>
</evidence>
<sequence length="270" mass="30118">MAQRTGPHDPVSAPPPLNDVDSLDSDPRSVLALLKLCNYLQLDTFADAILETMARNHRSLTADHVSYLVLLNPKFFERPWVRKMVVRVLEGHFRQWESDNELHSMPVVRLAELACAEPHLHGVAETVLTTIYLTTIYEHIHRLEVAEIASLVTRLSNIMESEGFPLTRAAETISRKLKGAPDRKWAEMAKDLQAMPNSFVWKIAFLVADEAEKRAEKTMAARMKAGPPQSGGPVQSGISPIDSDDDWGAVSPRGPLPNFDGDDDDMEDGW</sequence>
<dbReference type="VEuPathDB" id="CryptoDB:Vbra_9534"/>
<proteinExistence type="predicted"/>
<feature type="compositionally biased region" description="Low complexity" evidence="1">
    <location>
        <begin position="226"/>
        <end position="241"/>
    </location>
</feature>
<dbReference type="InParanoid" id="A0A0G4FYD0"/>
<evidence type="ECO:0000313" key="3">
    <source>
        <dbReference type="Proteomes" id="UP000041254"/>
    </source>
</evidence>
<evidence type="ECO:0000256" key="1">
    <source>
        <dbReference type="SAM" id="MobiDB-lite"/>
    </source>
</evidence>